<dbReference type="Gene3D" id="3.40.630.10">
    <property type="entry name" value="Zn peptidases"/>
    <property type="match status" value="1"/>
</dbReference>
<keyword evidence="3" id="KW-1185">Reference proteome</keyword>
<evidence type="ECO:0000259" key="1">
    <source>
        <dbReference type="Pfam" id="PF07687"/>
    </source>
</evidence>
<evidence type="ECO:0000313" key="2">
    <source>
        <dbReference type="EMBL" id="MEE6147854.1"/>
    </source>
</evidence>
<proteinExistence type="predicted"/>
<dbReference type="SUPFAM" id="SSF55031">
    <property type="entry name" value="Bacterial exopeptidase dimerisation domain"/>
    <property type="match status" value="1"/>
</dbReference>
<dbReference type="PIRSF" id="PIRSF005962">
    <property type="entry name" value="Pept_M20D_amidohydro"/>
    <property type="match status" value="1"/>
</dbReference>
<dbReference type="Pfam" id="PF01546">
    <property type="entry name" value="Peptidase_M20"/>
    <property type="match status" value="1"/>
</dbReference>
<reference evidence="2 3" key="1">
    <citation type="submission" date="2024-01" db="EMBL/GenBank/DDBJ databases">
        <title>Description of Olsenella sp. nov., isolated from pig feces.</title>
        <authorList>
            <person name="Chang Y.-H."/>
        </authorList>
    </citation>
    <scope>NUCLEOTIDE SEQUENCE [LARGE SCALE GENOMIC DNA]</scope>
    <source>
        <strain evidence="2 3">YH-ols2223</strain>
    </source>
</reference>
<dbReference type="InterPro" id="IPR011650">
    <property type="entry name" value="Peptidase_M20_dimer"/>
</dbReference>
<organism evidence="2 3">
    <name type="scientific">Olsenella absiana</name>
    <dbReference type="NCBI Taxonomy" id="3115222"/>
    <lineage>
        <taxon>Bacteria</taxon>
        <taxon>Bacillati</taxon>
        <taxon>Actinomycetota</taxon>
        <taxon>Coriobacteriia</taxon>
        <taxon>Coriobacteriales</taxon>
        <taxon>Atopobiaceae</taxon>
        <taxon>Olsenella</taxon>
    </lineage>
</organism>
<dbReference type="InterPro" id="IPR002933">
    <property type="entry name" value="Peptidase_M20"/>
</dbReference>
<accession>A0ABU7RBT1</accession>
<name>A0ABU7RBT1_9ACTN</name>
<dbReference type="Proteomes" id="UP001332931">
    <property type="component" value="Unassembled WGS sequence"/>
</dbReference>
<dbReference type="InterPro" id="IPR036264">
    <property type="entry name" value="Bact_exopeptidase_dim_dom"/>
</dbReference>
<dbReference type="RefSeq" id="WP_330958620.1">
    <property type="nucleotide sequence ID" value="NZ_JAZGJQ010000009.1"/>
</dbReference>
<feature type="domain" description="Peptidase M20 dimerisation" evidence="1">
    <location>
        <begin position="191"/>
        <end position="284"/>
    </location>
</feature>
<protein>
    <submittedName>
        <fullName evidence="2">M20 family metallopeptidase</fullName>
    </submittedName>
</protein>
<dbReference type="PANTHER" id="PTHR11014">
    <property type="entry name" value="PEPTIDASE M20 FAMILY MEMBER"/>
    <property type="match status" value="1"/>
</dbReference>
<sequence length="400" mass="43561">MAHRSRRDGIMDEYQEALSLADETVRNRRHIHQNAEVGLDLPKTVDFVCEKLEEYGLAPKRCGHGVTATLGHGGKVLLLRADMDALPMYEASGEPFSCADGAVHACGHDMHAAMLLCAARMLKEREDELAGTVKLMFQPAEEVFKGSLDMMAAGILEDPHVDAALAYHVGAGRMPAGLYMYNDADTMMFSVDGFRIKVLGKPSHGAYPELGVDPINIGVHVHLALQELVARECSSYKSCVLTVGQFHAGSAANSIPAEAVLEGTLRTDDEELRQHVLGRIREVAVRQAEVFGGTAEVTSLSACPPLVCDPDLTREMVGYMGEMDVPGMTPVPGVHASASEDFSFVAQRVPSTFMYLSAGYEDERGERPAHDPRVRFNEEVLPIGAACLTHCAVRWLENNR</sequence>
<dbReference type="EMBL" id="JAZGJQ010000009">
    <property type="protein sequence ID" value="MEE6147854.1"/>
    <property type="molecule type" value="Genomic_DNA"/>
</dbReference>
<comment type="caution">
    <text evidence="2">The sequence shown here is derived from an EMBL/GenBank/DDBJ whole genome shotgun (WGS) entry which is preliminary data.</text>
</comment>
<dbReference type="SUPFAM" id="SSF53187">
    <property type="entry name" value="Zn-dependent exopeptidases"/>
    <property type="match status" value="1"/>
</dbReference>
<gene>
    <name evidence="2" type="ORF">VXJ25_07665</name>
</gene>
<dbReference type="PANTHER" id="PTHR11014:SF63">
    <property type="entry name" value="METALLOPEPTIDASE, PUTATIVE (AFU_ORTHOLOGUE AFUA_6G09600)-RELATED"/>
    <property type="match status" value="1"/>
</dbReference>
<evidence type="ECO:0000313" key="3">
    <source>
        <dbReference type="Proteomes" id="UP001332931"/>
    </source>
</evidence>
<dbReference type="Gene3D" id="3.30.70.360">
    <property type="match status" value="1"/>
</dbReference>
<dbReference type="CDD" id="cd03886">
    <property type="entry name" value="M20_Acy1"/>
    <property type="match status" value="1"/>
</dbReference>
<dbReference type="NCBIfam" id="TIGR01891">
    <property type="entry name" value="amidohydrolases"/>
    <property type="match status" value="1"/>
</dbReference>
<dbReference type="InterPro" id="IPR017439">
    <property type="entry name" value="Amidohydrolase"/>
</dbReference>
<dbReference type="Pfam" id="PF07687">
    <property type="entry name" value="M20_dimer"/>
    <property type="match status" value="1"/>
</dbReference>